<dbReference type="GO" id="GO:0005739">
    <property type="term" value="C:mitochondrion"/>
    <property type="evidence" value="ECO:0007669"/>
    <property type="project" value="TreeGrafter"/>
</dbReference>
<dbReference type="PANTHER" id="PTHR46498">
    <property type="entry name" value="GTP-BINDING PROTEIN 8"/>
    <property type="match status" value="1"/>
</dbReference>
<dbReference type="InterPro" id="IPR006073">
    <property type="entry name" value="GTP-bd"/>
</dbReference>
<evidence type="ECO:0000256" key="5">
    <source>
        <dbReference type="ARBA" id="ARBA00022741"/>
    </source>
</evidence>
<dbReference type="PANTHER" id="PTHR46498:SF1">
    <property type="entry name" value="GTP-BINDING PROTEIN 8"/>
    <property type="match status" value="1"/>
</dbReference>
<dbReference type="HAMAP" id="MF_00321">
    <property type="entry name" value="GTPase_EngB"/>
    <property type="match status" value="1"/>
</dbReference>
<comment type="cofactor">
    <cofactor evidence="1">
        <name>Mg(2+)</name>
        <dbReference type="ChEBI" id="CHEBI:18420"/>
    </cofactor>
</comment>
<dbReference type="SUPFAM" id="SSF52540">
    <property type="entry name" value="P-loop containing nucleoside triphosphate hydrolases"/>
    <property type="match status" value="1"/>
</dbReference>
<evidence type="ECO:0000259" key="8">
    <source>
        <dbReference type="PROSITE" id="PS51706"/>
    </source>
</evidence>
<dbReference type="CDD" id="cd01876">
    <property type="entry name" value="YihA_EngB"/>
    <property type="match status" value="1"/>
</dbReference>
<feature type="domain" description="EngB-type G" evidence="8">
    <location>
        <begin position="95"/>
        <end position="295"/>
    </location>
</feature>
<organism evidence="9 10">
    <name type="scientific">Ramalina farinacea</name>
    <dbReference type="NCBI Taxonomy" id="258253"/>
    <lineage>
        <taxon>Eukaryota</taxon>
        <taxon>Fungi</taxon>
        <taxon>Dikarya</taxon>
        <taxon>Ascomycota</taxon>
        <taxon>Pezizomycotina</taxon>
        <taxon>Lecanoromycetes</taxon>
        <taxon>OSLEUM clade</taxon>
        <taxon>Lecanoromycetidae</taxon>
        <taxon>Lecanorales</taxon>
        <taxon>Lecanorineae</taxon>
        <taxon>Ramalinaceae</taxon>
        <taxon>Ramalina</taxon>
    </lineage>
</organism>
<keyword evidence="6" id="KW-0460">Magnesium</keyword>
<dbReference type="InterPro" id="IPR052279">
    <property type="entry name" value="EngB_GTPase"/>
</dbReference>
<name>A0AA43TXZ6_9LECA</name>
<sequence length="298" mass="33338">MRRLAKASIFKNPFCGTRRVQCRPQITSHQPARSFTTTPPTLKDDRPLVRQGLSYYWDTHPPNPHQLHQADKFFLTGTPLIIDSAIKFRTVKQLANPEVAFLGRSNVGKSSLLNALMGARVCRTSHNAGRTRSMNFFAVGGADGHGNRGRVTVLDMPGYGYGSRPEWGKEIMKYLEGRKKLKRAFLLIDARHSLQVGDVDILTLFRQLGIPHQIVLSKIDEVLFKRKKVSEERMLKNLHLLDARCKEMRGQIQPGQAEGPEALGEIICTSADAELQGRKMGVQELRWAVLSATGLGTL</sequence>
<evidence type="ECO:0000256" key="7">
    <source>
        <dbReference type="ARBA" id="ARBA00023134"/>
    </source>
</evidence>
<comment type="caution">
    <text evidence="9">The sequence shown here is derived from an EMBL/GenBank/DDBJ whole genome shotgun (WGS) entry which is preliminary data.</text>
</comment>
<protein>
    <recommendedName>
        <fullName evidence="3">GTP-binding protein 8</fullName>
    </recommendedName>
</protein>
<dbReference type="GO" id="GO:0046872">
    <property type="term" value="F:metal ion binding"/>
    <property type="evidence" value="ECO:0007669"/>
    <property type="project" value="UniProtKB-KW"/>
</dbReference>
<dbReference type="InterPro" id="IPR027417">
    <property type="entry name" value="P-loop_NTPase"/>
</dbReference>
<evidence type="ECO:0000256" key="1">
    <source>
        <dbReference type="ARBA" id="ARBA00001946"/>
    </source>
</evidence>
<evidence type="ECO:0000256" key="2">
    <source>
        <dbReference type="ARBA" id="ARBA00009638"/>
    </source>
</evidence>
<dbReference type="GO" id="GO:0005525">
    <property type="term" value="F:GTP binding"/>
    <property type="evidence" value="ECO:0007669"/>
    <property type="project" value="UniProtKB-KW"/>
</dbReference>
<keyword evidence="5" id="KW-0547">Nucleotide-binding</keyword>
<evidence type="ECO:0000256" key="6">
    <source>
        <dbReference type="ARBA" id="ARBA00022842"/>
    </source>
</evidence>
<accession>A0AA43TXZ6</accession>
<dbReference type="Gene3D" id="3.40.50.300">
    <property type="entry name" value="P-loop containing nucleotide triphosphate hydrolases"/>
    <property type="match status" value="1"/>
</dbReference>
<gene>
    <name evidence="9" type="ORF">OHK93_003195</name>
</gene>
<dbReference type="Proteomes" id="UP001161017">
    <property type="component" value="Unassembled WGS sequence"/>
</dbReference>
<dbReference type="InterPro" id="IPR019987">
    <property type="entry name" value="GTP-bd_ribosome_bio_YsxC"/>
</dbReference>
<dbReference type="NCBIfam" id="TIGR03598">
    <property type="entry name" value="GTPase_YsxC"/>
    <property type="match status" value="1"/>
</dbReference>
<evidence type="ECO:0000256" key="3">
    <source>
        <dbReference type="ARBA" id="ARBA00015370"/>
    </source>
</evidence>
<reference evidence="9" key="1">
    <citation type="journal article" date="2023" name="Genome Biol. Evol.">
        <title>First Whole Genome Sequence and Flow Cytometry Genome Size Data for the Lichen-Forming Fungus Ramalina farinacea (Ascomycota).</title>
        <authorList>
            <person name="Llewellyn T."/>
            <person name="Mian S."/>
            <person name="Hill R."/>
            <person name="Leitch I.J."/>
            <person name="Gaya E."/>
        </authorList>
    </citation>
    <scope>NUCLEOTIDE SEQUENCE</scope>
    <source>
        <strain evidence="9">LIQ254RAFAR</strain>
    </source>
</reference>
<keyword evidence="4" id="KW-0479">Metal-binding</keyword>
<evidence type="ECO:0000313" key="10">
    <source>
        <dbReference type="Proteomes" id="UP001161017"/>
    </source>
</evidence>
<proteinExistence type="inferred from homology"/>
<dbReference type="Pfam" id="PF01926">
    <property type="entry name" value="MMR_HSR1"/>
    <property type="match status" value="1"/>
</dbReference>
<dbReference type="PROSITE" id="PS51706">
    <property type="entry name" value="G_ENGB"/>
    <property type="match status" value="1"/>
</dbReference>
<keyword evidence="7" id="KW-0342">GTP-binding</keyword>
<dbReference type="EMBL" id="JAPUFD010000016">
    <property type="protein sequence ID" value="MDI1491984.1"/>
    <property type="molecule type" value="Genomic_DNA"/>
</dbReference>
<dbReference type="InterPro" id="IPR030393">
    <property type="entry name" value="G_ENGB_dom"/>
</dbReference>
<dbReference type="PRINTS" id="PR00326">
    <property type="entry name" value="GTP1OBG"/>
</dbReference>
<keyword evidence="10" id="KW-1185">Reference proteome</keyword>
<evidence type="ECO:0000256" key="4">
    <source>
        <dbReference type="ARBA" id="ARBA00022723"/>
    </source>
</evidence>
<dbReference type="AlphaFoldDB" id="A0AA43TXZ6"/>
<evidence type="ECO:0000313" key="9">
    <source>
        <dbReference type="EMBL" id="MDI1491984.1"/>
    </source>
</evidence>
<comment type="similarity">
    <text evidence="2">Belongs to the TRAFAC class TrmE-Era-EngA-EngB-Septin-like GTPase superfamily. EngB GTPase family.</text>
</comment>